<dbReference type="InterPro" id="IPR000792">
    <property type="entry name" value="Tscrpt_reg_LuxR_C"/>
</dbReference>
<organism evidence="5 6">
    <name type="scientific">Nocardioides islandensis</name>
    <dbReference type="NCBI Taxonomy" id="433663"/>
    <lineage>
        <taxon>Bacteria</taxon>
        <taxon>Bacillati</taxon>
        <taxon>Actinomycetota</taxon>
        <taxon>Actinomycetes</taxon>
        <taxon>Propionibacteriales</taxon>
        <taxon>Nocardioidaceae</taxon>
        <taxon>Nocardioides</taxon>
    </lineage>
</organism>
<dbReference type="PRINTS" id="PR00038">
    <property type="entry name" value="HTHLUXR"/>
</dbReference>
<sequence>MSPGALTISTVAVVTPHDLVATALHSMLTGQPGLAVLPRSSTVAPDLLLYDVIGLLDGDTGELDEWLTHPRTTVVALSRPFRPDLVALARERGVEGAVPLSASTDELRCAVRDALAGRLDEATTSADSVGLSPRETDVLQLVVQGLGNQEVAQELYLSINSVKTYIRSAYRKIGVSSRAQAVAWCLGHGFPPKAG</sequence>
<dbReference type="Proteomes" id="UP000640489">
    <property type="component" value="Unassembled WGS sequence"/>
</dbReference>
<evidence type="ECO:0000256" key="1">
    <source>
        <dbReference type="ARBA" id="ARBA00023015"/>
    </source>
</evidence>
<protein>
    <submittedName>
        <fullName evidence="5">Response regulator transcription factor</fullName>
    </submittedName>
</protein>
<dbReference type="SMART" id="SM00421">
    <property type="entry name" value="HTH_LUXR"/>
    <property type="match status" value="1"/>
</dbReference>
<dbReference type="EMBL" id="JADKPN010000022">
    <property type="protein sequence ID" value="MBF4766052.1"/>
    <property type="molecule type" value="Genomic_DNA"/>
</dbReference>
<dbReference type="InterPro" id="IPR016032">
    <property type="entry name" value="Sig_transdc_resp-reg_C-effctor"/>
</dbReference>
<evidence type="ECO:0000256" key="2">
    <source>
        <dbReference type="ARBA" id="ARBA00023125"/>
    </source>
</evidence>
<dbReference type="PANTHER" id="PTHR44688:SF16">
    <property type="entry name" value="DNA-BINDING TRANSCRIPTIONAL ACTIVATOR DEVR_DOSR"/>
    <property type="match status" value="1"/>
</dbReference>
<keyword evidence="2" id="KW-0238">DNA-binding</keyword>
<comment type="caution">
    <text evidence="5">The sequence shown here is derived from an EMBL/GenBank/DDBJ whole genome shotgun (WGS) entry which is preliminary data.</text>
</comment>
<keyword evidence="1" id="KW-0805">Transcription regulation</keyword>
<evidence type="ECO:0000313" key="6">
    <source>
        <dbReference type="Proteomes" id="UP000640489"/>
    </source>
</evidence>
<accession>A0A930VGA2</accession>
<dbReference type="RefSeq" id="WP_194709237.1">
    <property type="nucleotide sequence ID" value="NZ_JADKPN010000022.1"/>
</dbReference>
<dbReference type="PROSITE" id="PS00622">
    <property type="entry name" value="HTH_LUXR_1"/>
    <property type="match status" value="1"/>
</dbReference>
<dbReference type="GO" id="GO:0006355">
    <property type="term" value="P:regulation of DNA-templated transcription"/>
    <property type="evidence" value="ECO:0007669"/>
    <property type="project" value="InterPro"/>
</dbReference>
<evidence type="ECO:0000256" key="3">
    <source>
        <dbReference type="ARBA" id="ARBA00023163"/>
    </source>
</evidence>
<dbReference type="GO" id="GO:0003677">
    <property type="term" value="F:DNA binding"/>
    <property type="evidence" value="ECO:0007669"/>
    <property type="project" value="UniProtKB-KW"/>
</dbReference>
<reference evidence="5" key="1">
    <citation type="submission" date="2020-11" db="EMBL/GenBank/DDBJ databases">
        <title>Nocardioides sp. nov., isolated from Soil of Cynanchum wilfordii Hemsley rhizosphere.</title>
        <authorList>
            <person name="Lee J.-S."/>
            <person name="Suh M.K."/>
            <person name="Kim J.-S."/>
        </authorList>
    </citation>
    <scope>NUCLEOTIDE SEQUENCE</scope>
    <source>
        <strain evidence="5">KCTC 19275</strain>
    </source>
</reference>
<evidence type="ECO:0000313" key="5">
    <source>
        <dbReference type="EMBL" id="MBF4766052.1"/>
    </source>
</evidence>
<keyword evidence="3" id="KW-0804">Transcription</keyword>
<name>A0A930VGA2_9ACTN</name>
<proteinExistence type="predicted"/>
<feature type="domain" description="HTH luxR-type" evidence="4">
    <location>
        <begin position="124"/>
        <end position="189"/>
    </location>
</feature>
<dbReference type="AlphaFoldDB" id="A0A930VGA2"/>
<dbReference type="Pfam" id="PF00196">
    <property type="entry name" value="GerE"/>
    <property type="match status" value="1"/>
</dbReference>
<dbReference type="SUPFAM" id="SSF52172">
    <property type="entry name" value="CheY-like"/>
    <property type="match status" value="1"/>
</dbReference>
<dbReference type="Gene3D" id="3.40.50.2300">
    <property type="match status" value="1"/>
</dbReference>
<dbReference type="PROSITE" id="PS50043">
    <property type="entry name" value="HTH_LUXR_2"/>
    <property type="match status" value="1"/>
</dbReference>
<gene>
    <name evidence="5" type="ORF">ISU07_23190</name>
</gene>
<dbReference type="SUPFAM" id="SSF46894">
    <property type="entry name" value="C-terminal effector domain of the bipartite response regulators"/>
    <property type="match status" value="1"/>
</dbReference>
<dbReference type="CDD" id="cd06170">
    <property type="entry name" value="LuxR_C_like"/>
    <property type="match status" value="1"/>
</dbReference>
<evidence type="ECO:0000259" key="4">
    <source>
        <dbReference type="PROSITE" id="PS50043"/>
    </source>
</evidence>
<keyword evidence="6" id="KW-1185">Reference proteome</keyword>
<dbReference type="PANTHER" id="PTHR44688">
    <property type="entry name" value="DNA-BINDING TRANSCRIPTIONAL ACTIVATOR DEVR_DOSR"/>
    <property type="match status" value="1"/>
</dbReference>
<dbReference type="InterPro" id="IPR011006">
    <property type="entry name" value="CheY-like_superfamily"/>
</dbReference>